<evidence type="ECO:0000313" key="2">
    <source>
        <dbReference type="EMBL" id="QIK73936.1"/>
    </source>
</evidence>
<feature type="compositionally biased region" description="Basic and acidic residues" evidence="1">
    <location>
        <begin position="65"/>
        <end position="82"/>
    </location>
</feature>
<evidence type="ECO:0000256" key="1">
    <source>
        <dbReference type="SAM" id="MobiDB-lite"/>
    </source>
</evidence>
<name>A0A6G7YB79_9ACTN</name>
<proteinExistence type="predicted"/>
<keyword evidence="3" id="KW-1185">Reference proteome</keyword>
<feature type="compositionally biased region" description="Basic and acidic residues" evidence="1">
    <location>
        <begin position="42"/>
        <end position="51"/>
    </location>
</feature>
<dbReference type="AlphaFoldDB" id="A0A6G7YB79"/>
<protein>
    <submittedName>
        <fullName evidence="2">Uncharacterized protein</fullName>
    </submittedName>
</protein>
<feature type="region of interest" description="Disordered" evidence="1">
    <location>
        <begin position="1"/>
        <end position="82"/>
    </location>
</feature>
<dbReference type="EMBL" id="CP049865">
    <property type="protein sequence ID" value="QIK73936.1"/>
    <property type="molecule type" value="Genomic_DNA"/>
</dbReference>
<reference evidence="2 3" key="1">
    <citation type="submission" date="2020-03" db="EMBL/GenBank/DDBJ databases">
        <title>Propioniciclava sp. nov., isolated from Hydrophilus acuminatus.</title>
        <authorList>
            <person name="Hyun D.-W."/>
            <person name="Bae J.-W."/>
        </authorList>
    </citation>
    <scope>NUCLEOTIDE SEQUENCE [LARGE SCALE GENOMIC DNA]</scope>
    <source>
        <strain evidence="2 3">HDW11</strain>
    </source>
</reference>
<gene>
    <name evidence="2" type="ORF">G7070_11680</name>
</gene>
<dbReference type="KEGG" id="prv:G7070_11680"/>
<evidence type="ECO:0000313" key="3">
    <source>
        <dbReference type="Proteomes" id="UP000501058"/>
    </source>
</evidence>
<sequence length="82" mass="8662">MAGDDRTSSSMEASEAARIMDDPNATAEEKSVAASVLAQDGTDDRTSERVAGEAGQLLDDQDISAEDRDVAASDLSQRSDER</sequence>
<accession>A0A6G7YB79</accession>
<dbReference type="Proteomes" id="UP000501058">
    <property type="component" value="Chromosome"/>
</dbReference>
<organism evidence="2 3">
    <name type="scientific">Propioniciclava coleopterorum</name>
    <dbReference type="NCBI Taxonomy" id="2714937"/>
    <lineage>
        <taxon>Bacteria</taxon>
        <taxon>Bacillati</taxon>
        <taxon>Actinomycetota</taxon>
        <taxon>Actinomycetes</taxon>
        <taxon>Propionibacteriales</taxon>
        <taxon>Propionibacteriaceae</taxon>
        <taxon>Propioniciclava</taxon>
    </lineage>
</organism>